<dbReference type="Proteomes" id="UP001597023">
    <property type="component" value="Unassembled WGS sequence"/>
</dbReference>
<keyword evidence="2" id="KW-0378">Hydrolase</keyword>
<dbReference type="InterPro" id="IPR029058">
    <property type="entry name" value="AB_hydrolase_fold"/>
</dbReference>
<dbReference type="PRINTS" id="PR00111">
    <property type="entry name" value="ABHYDROLASE"/>
</dbReference>
<dbReference type="RefSeq" id="WP_381615695.1">
    <property type="nucleotide sequence ID" value="NZ_JBHTEB010000001.1"/>
</dbReference>
<dbReference type="PANTHER" id="PTHR11614">
    <property type="entry name" value="PHOSPHOLIPASE-RELATED"/>
    <property type="match status" value="1"/>
</dbReference>
<dbReference type="EMBL" id="JBHTEB010000001">
    <property type="protein sequence ID" value="MFD0318540.1"/>
    <property type="molecule type" value="Genomic_DNA"/>
</dbReference>
<dbReference type="InterPro" id="IPR051044">
    <property type="entry name" value="MAG_DAG_Lipase"/>
</dbReference>
<feature type="domain" description="Serine aminopeptidase S33" evidence="1">
    <location>
        <begin position="25"/>
        <end position="255"/>
    </location>
</feature>
<gene>
    <name evidence="2" type="ORF">ACFQZ6_30895</name>
</gene>
<evidence type="ECO:0000259" key="1">
    <source>
        <dbReference type="Pfam" id="PF12146"/>
    </source>
</evidence>
<evidence type="ECO:0000313" key="2">
    <source>
        <dbReference type="EMBL" id="MFD0318540.1"/>
    </source>
</evidence>
<accession>A0ABW2WGB3</accession>
<dbReference type="GO" id="GO:0016787">
    <property type="term" value="F:hydrolase activity"/>
    <property type="evidence" value="ECO:0007669"/>
    <property type="project" value="UniProtKB-KW"/>
</dbReference>
<dbReference type="SUPFAM" id="SSF53474">
    <property type="entry name" value="alpha/beta-Hydrolases"/>
    <property type="match status" value="1"/>
</dbReference>
<dbReference type="InterPro" id="IPR022742">
    <property type="entry name" value="Hydrolase_4"/>
</dbReference>
<evidence type="ECO:0000313" key="3">
    <source>
        <dbReference type="Proteomes" id="UP001597023"/>
    </source>
</evidence>
<reference evidence="3" key="1">
    <citation type="journal article" date="2019" name="Int. J. Syst. Evol. Microbiol.">
        <title>The Global Catalogue of Microorganisms (GCM) 10K type strain sequencing project: providing services to taxonomists for standard genome sequencing and annotation.</title>
        <authorList>
            <consortium name="The Broad Institute Genomics Platform"/>
            <consortium name="The Broad Institute Genome Sequencing Center for Infectious Disease"/>
            <person name="Wu L."/>
            <person name="Ma J."/>
        </authorList>
    </citation>
    <scope>NUCLEOTIDE SEQUENCE [LARGE SCALE GENOMIC DNA]</scope>
    <source>
        <strain evidence="3">CGMCC 4.7400</strain>
    </source>
</reference>
<organism evidence="2 3">
    <name type="scientific">Streptomyces flavalbus</name>
    <dbReference type="NCBI Taxonomy" id="2665155"/>
    <lineage>
        <taxon>Bacteria</taxon>
        <taxon>Bacillati</taxon>
        <taxon>Actinomycetota</taxon>
        <taxon>Actinomycetes</taxon>
        <taxon>Kitasatosporales</taxon>
        <taxon>Streptomycetaceae</taxon>
        <taxon>Streptomyces</taxon>
    </lineage>
</organism>
<dbReference type="InterPro" id="IPR000073">
    <property type="entry name" value="AB_hydrolase_1"/>
</dbReference>
<sequence length="274" mass="29128">MTDVRAHALDGTRGVIAAREWPHPRPRYLALLVHGYGEHIGRYAALAAVLTGHGAAVYGPDHVGHGRSAGERVVIEDFEDVVTDVHTVAALARAAHPGLPVVLVGHSMGGLVAARYAQRHGAELTALVLSGPVIGAWETPGQLLAHAERHGEVPDIPVSPSALSRDPEVGPSYAADPLVWHGPMKRPTLEAFVRTLKAVDEGGTVAPLPVLWLHGADDRLVPLPGSRTGVRRLAGDGPLTERVYPGARHEVFLETNKAEVYADLIHFLDGVLTP</sequence>
<keyword evidence="3" id="KW-1185">Reference proteome</keyword>
<dbReference type="Gene3D" id="3.40.50.1820">
    <property type="entry name" value="alpha/beta hydrolase"/>
    <property type="match status" value="1"/>
</dbReference>
<protein>
    <submittedName>
        <fullName evidence="2">Alpha/beta hydrolase</fullName>
    </submittedName>
</protein>
<comment type="caution">
    <text evidence="2">The sequence shown here is derived from an EMBL/GenBank/DDBJ whole genome shotgun (WGS) entry which is preliminary data.</text>
</comment>
<proteinExistence type="predicted"/>
<dbReference type="Pfam" id="PF12146">
    <property type="entry name" value="Hydrolase_4"/>
    <property type="match status" value="1"/>
</dbReference>
<name>A0ABW2WGB3_9ACTN</name>